<reference evidence="1 2" key="1">
    <citation type="submission" date="2016-11" db="EMBL/GenBank/DDBJ databases">
        <authorList>
            <person name="Jaros S."/>
            <person name="Januszkiewicz K."/>
            <person name="Wedrychowicz H."/>
        </authorList>
    </citation>
    <scope>NUCLEOTIDE SEQUENCE [LARGE SCALE GENOMIC DNA]</scope>
    <source>
        <strain evidence="1 2">DSM 26883</strain>
    </source>
</reference>
<dbReference type="Proteomes" id="UP000184436">
    <property type="component" value="Unassembled WGS sequence"/>
</dbReference>
<sequence>MCKNDVVIVSFIFFLFCSCSKDKEIPRINQYSQVLNDELLTTMPGDLLLVDNYLVWSDPFSHNHFLHVHSASTGKELGVMGKVGKGPKEFVTPMINRYCVDNKIFAVDANGKTVGFLSIDSLINGQEPFCEVSDTERELKMEKMDHGMYIETTKNGSETYFRSVIDGHESFWGVYPIPKIKKHIGTYEFYDSTRGLFVVTSFRFPYLALYKRENSVFTLLWERKADQKNYIITDDDIIFDRKIKGASDVCMSKDYIITLERDREKDPVDESIVRRDISKFPHTVFLYDYTGNLLKIVDVGMPIMRIVAGSNSNTLYMIGGNPDYVLAKCEL</sequence>
<protein>
    <recommendedName>
        <fullName evidence="3">TolB-like 6-blade propeller-like</fullName>
    </recommendedName>
</protein>
<proteinExistence type="predicted"/>
<name>A0A1M4SIJ8_9BACE</name>
<dbReference type="EMBL" id="FQVD01000001">
    <property type="protein sequence ID" value="SHE31807.1"/>
    <property type="molecule type" value="Genomic_DNA"/>
</dbReference>
<accession>A0A1M4SIJ8</accession>
<gene>
    <name evidence="1" type="ORF">SAMN05444349_101140</name>
</gene>
<organism evidence="1 2">
    <name type="scientific">Bacteroides faecichinchillae</name>
    <dbReference type="NCBI Taxonomy" id="871325"/>
    <lineage>
        <taxon>Bacteria</taxon>
        <taxon>Pseudomonadati</taxon>
        <taxon>Bacteroidota</taxon>
        <taxon>Bacteroidia</taxon>
        <taxon>Bacteroidales</taxon>
        <taxon>Bacteroidaceae</taxon>
        <taxon>Bacteroides</taxon>
    </lineage>
</organism>
<evidence type="ECO:0000313" key="1">
    <source>
        <dbReference type="EMBL" id="SHE31807.1"/>
    </source>
</evidence>
<dbReference type="STRING" id="871325.SAMN05444349_101140"/>
<evidence type="ECO:0000313" key="2">
    <source>
        <dbReference type="Proteomes" id="UP000184436"/>
    </source>
</evidence>
<dbReference type="OrthoDB" id="1040560at2"/>
<evidence type="ECO:0008006" key="3">
    <source>
        <dbReference type="Google" id="ProtNLM"/>
    </source>
</evidence>
<dbReference type="AlphaFoldDB" id="A0A1M4SIJ8"/>
<dbReference type="RefSeq" id="WP_073348997.1">
    <property type="nucleotide sequence ID" value="NZ_FQVD01000001.1"/>
</dbReference>
<keyword evidence="2" id="KW-1185">Reference proteome</keyword>
<dbReference type="PROSITE" id="PS51257">
    <property type="entry name" value="PROKAR_LIPOPROTEIN"/>
    <property type="match status" value="1"/>
</dbReference>